<dbReference type="STRING" id="759272.G0S6R6"/>
<evidence type="ECO:0000313" key="2">
    <source>
        <dbReference type="EMBL" id="EGS21668.1"/>
    </source>
</evidence>
<dbReference type="AlphaFoldDB" id="G0S6R6"/>
<feature type="region of interest" description="Disordered" evidence="1">
    <location>
        <begin position="407"/>
        <end position="427"/>
    </location>
</feature>
<dbReference type="OMA" id="WDSMRAP"/>
<dbReference type="RefSeq" id="XP_006693964.1">
    <property type="nucleotide sequence ID" value="XM_006693901.1"/>
</dbReference>
<dbReference type="InterPro" id="IPR013078">
    <property type="entry name" value="His_Pase_superF_clade-1"/>
</dbReference>
<dbReference type="Proteomes" id="UP000008066">
    <property type="component" value="Unassembled WGS sequence"/>
</dbReference>
<feature type="compositionally biased region" description="Basic and acidic residues" evidence="1">
    <location>
        <begin position="621"/>
        <end position="641"/>
    </location>
</feature>
<dbReference type="InterPro" id="IPR029033">
    <property type="entry name" value="His_PPase_superfam"/>
</dbReference>
<sequence>MGRPPAYLFVVRHGNRLDAADKQWHLSSPTPYDPPLTYSGWQQAKSLGVRIANIIYEKIKEEELASSMTSDLSAKPKRKRYQVVIHSSPFLRCIQTSIAISAGLAQDSTPFHVGIDQPQVSPHQAQASSSDEQPKLTLDTSISATATPLPRIRRSVLRLDAWLGEWLSPSYFEFITPPPASVMMLASAKADLLRREDYSHYPHTSVHARSNSSQLWSPSQPKPLENMYGLAGSLPSSTAGSGAENGQSDSTQHPAQPGYIAPVPHYAVDGNSTIPPGFVSHAKDACVDIDYQWDSTRSPLDWGDGGSFPEEWPEMHKRFRAGIQRLVEWYSTTENPTEMVTRSVLKNTKSVPADALPEGIQDVETEAIVILVSHGAGCNALIGAITHKPVLIDVGLTSLTMAVRKQHLGSQSSSDDNGVDGPKSSSPVHEMYDLEIVASTDHIRSPSQSPSASRNPPNNAALSGARGRHLSFSCGENEVTWFDSSGSRIFSANAGLSAFRRNQNNSSVSFAFNNPGIIPRTNTLFSSIKPSSNVSKSSGTGLWTPSSSLKESEREDSSQSKSDQVKKEYSSSSLITEDRTAKIAEISADSKTANGPKEVKFEEEAVADSDGLWGASIPPDEADKLRDTSSHKRRWTVTERG</sequence>
<dbReference type="HOGENOM" id="CLU_018502_1_0_1"/>
<feature type="compositionally biased region" description="Polar residues" evidence="1">
    <location>
        <begin position="539"/>
        <end position="549"/>
    </location>
</feature>
<evidence type="ECO:0000256" key="1">
    <source>
        <dbReference type="SAM" id="MobiDB-lite"/>
    </source>
</evidence>
<dbReference type="SMART" id="SM00855">
    <property type="entry name" value="PGAM"/>
    <property type="match status" value="1"/>
</dbReference>
<feature type="region of interest" description="Disordered" evidence="1">
    <location>
        <begin position="530"/>
        <end position="641"/>
    </location>
</feature>
<dbReference type="PANTHER" id="PTHR16469">
    <property type="entry name" value="UBIQUITIN-ASSOCIATED AND SH3 DOMAIN-CONTAINING BA-RELATED"/>
    <property type="match status" value="1"/>
</dbReference>
<protein>
    <recommendedName>
        <fullName evidence="4">Phosphoglycerate mutase-like protein</fullName>
    </recommendedName>
</protein>
<feature type="compositionally biased region" description="Basic and acidic residues" evidence="1">
    <location>
        <begin position="550"/>
        <end position="569"/>
    </location>
</feature>
<dbReference type="eggNOG" id="KOG3734">
    <property type="taxonomic scope" value="Eukaryota"/>
</dbReference>
<feature type="compositionally biased region" description="Polar residues" evidence="1">
    <location>
        <begin position="445"/>
        <end position="461"/>
    </location>
</feature>
<proteinExistence type="predicted"/>
<keyword evidence="3" id="KW-1185">Reference proteome</keyword>
<dbReference type="CDD" id="cd07040">
    <property type="entry name" value="HP"/>
    <property type="match status" value="1"/>
</dbReference>
<dbReference type="InterPro" id="IPR051710">
    <property type="entry name" value="Phosphatase_SH3-domain"/>
</dbReference>
<feature type="compositionally biased region" description="Polar residues" evidence="1">
    <location>
        <begin position="234"/>
        <end position="254"/>
    </location>
</feature>
<dbReference type="GeneID" id="18257572"/>
<dbReference type="PANTHER" id="PTHR16469:SF27">
    <property type="entry name" value="UBIQUITIN-ASSOCIATED AND SH3 DOMAIN-CONTAINING BA-RELATED"/>
    <property type="match status" value="1"/>
</dbReference>
<evidence type="ECO:0008006" key="4">
    <source>
        <dbReference type="Google" id="ProtNLM"/>
    </source>
</evidence>
<feature type="region of interest" description="Disordered" evidence="1">
    <location>
        <begin position="442"/>
        <end position="465"/>
    </location>
</feature>
<dbReference type="SUPFAM" id="SSF53254">
    <property type="entry name" value="Phosphoglycerate mutase-like"/>
    <property type="match status" value="1"/>
</dbReference>
<dbReference type="OrthoDB" id="3898179at2759"/>
<name>G0S6R6_CHATD</name>
<feature type="region of interest" description="Disordered" evidence="1">
    <location>
        <begin position="204"/>
        <end position="257"/>
    </location>
</feature>
<evidence type="ECO:0000313" key="3">
    <source>
        <dbReference type="Proteomes" id="UP000008066"/>
    </source>
</evidence>
<dbReference type="Gene3D" id="3.40.50.1240">
    <property type="entry name" value="Phosphoglycerate mutase-like"/>
    <property type="match status" value="2"/>
</dbReference>
<reference evidence="2 3" key="1">
    <citation type="journal article" date="2011" name="Cell">
        <title>Insight into structure and assembly of the nuclear pore complex by utilizing the genome of a eukaryotic thermophile.</title>
        <authorList>
            <person name="Amlacher S."/>
            <person name="Sarges P."/>
            <person name="Flemming D."/>
            <person name="van Noort V."/>
            <person name="Kunze R."/>
            <person name="Devos D.P."/>
            <person name="Arumugam M."/>
            <person name="Bork P."/>
            <person name="Hurt E."/>
        </authorList>
    </citation>
    <scope>NUCLEOTIDE SEQUENCE [LARGE SCALE GENOMIC DNA]</scope>
    <source>
        <strain evidence="3">DSM 1495 / CBS 144.50 / IMI 039719</strain>
    </source>
</reference>
<feature type="compositionally biased region" description="Polar residues" evidence="1">
    <location>
        <begin position="207"/>
        <end position="219"/>
    </location>
</feature>
<dbReference type="KEGG" id="cthr:CTHT_0035340"/>
<organism evidence="3">
    <name type="scientific">Chaetomium thermophilum (strain DSM 1495 / CBS 144.50 / IMI 039719)</name>
    <name type="common">Thermochaetoides thermophila</name>
    <dbReference type="NCBI Taxonomy" id="759272"/>
    <lineage>
        <taxon>Eukaryota</taxon>
        <taxon>Fungi</taxon>
        <taxon>Dikarya</taxon>
        <taxon>Ascomycota</taxon>
        <taxon>Pezizomycotina</taxon>
        <taxon>Sordariomycetes</taxon>
        <taxon>Sordariomycetidae</taxon>
        <taxon>Sordariales</taxon>
        <taxon>Chaetomiaceae</taxon>
        <taxon>Thermochaetoides</taxon>
    </lineage>
</organism>
<dbReference type="EMBL" id="GL988041">
    <property type="protein sequence ID" value="EGS21668.1"/>
    <property type="molecule type" value="Genomic_DNA"/>
</dbReference>
<accession>G0S6R6</accession>
<gene>
    <name evidence="2" type="ORF">CTHT_0035340</name>
</gene>